<dbReference type="Pfam" id="PF04831">
    <property type="entry name" value="POPDC1-3"/>
    <property type="match status" value="1"/>
</dbReference>
<comment type="subcellular location">
    <subcellularLocation>
        <location evidence="3">Cell junction</location>
        <location evidence="3">Tight junction</location>
    </subcellularLocation>
    <subcellularLocation>
        <location evidence="1">Lateral cell membrane</location>
    </subcellularLocation>
    <subcellularLocation>
        <location evidence="2">Membrane</location>
        <topology evidence="2">Multi-pass membrane protein</topology>
    </subcellularLocation>
</comment>
<dbReference type="OrthoDB" id="425611at2759"/>
<dbReference type="GO" id="GO:0007155">
    <property type="term" value="P:cell adhesion"/>
    <property type="evidence" value="ECO:0007669"/>
    <property type="project" value="UniProtKB-KW"/>
</dbReference>
<keyword evidence="12" id="KW-0472">Membrane</keyword>
<organism evidence="16 17">
    <name type="scientific">Ectocarpus siliculosus</name>
    <name type="common">Brown alga</name>
    <name type="synonym">Conferva siliculosa</name>
    <dbReference type="NCBI Taxonomy" id="2880"/>
    <lineage>
        <taxon>Eukaryota</taxon>
        <taxon>Sar</taxon>
        <taxon>Stramenopiles</taxon>
        <taxon>Ochrophyta</taxon>
        <taxon>PX clade</taxon>
        <taxon>Phaeophyceae</taxon>
        <taxon>Ectocarpales</taxon>
        <taxon>Ectocarpaceae</taxon>
        <taxon>Ectocarpus</taxon>
    </lineage>
</organism>
<dbReference type="InterPro" id="IPR018490">
    <property type="entry name" value="cNMP-bd_dom_sf"/>
</dbReference>
<sequence>MGPEVQQGAARLGEGGVLKQLRDAMVKERRPLQFMGCQTTTTASNQCGHLSFVILALAYLETDVLALRASAASGIGLSILFQFYRAQPLWIPIGWNGVFLLINVSMIGLLLKEKSEAAHIGDDPEQARTFQEVFAPVELTPVDFVRLMDLAERRLVAKGTHLSEEGQPQEEVFLIVEGAAEVEAESAAVGHLEQKQFVGSMAFNRFMQASASPTTTSPTVPTDISSTSTSSSSSGGDAEEQEDASIDDEYEPGVYYTDDDEDGYIVADSSDNVPGGGGVFKEAKEVALNVLRRDSIVGSMAQSFVADAEGDRRHGGGQMERSATTVTATTDVVAYVWDMHLLRAFIKRRPLAGAALQNAISADLTRKVDQSRGPEERYRLLLAEALDGGVITPIEKKKLTRYRDMHGISSEEHRELLKEHEWTKEEFEAGFQKGVTPRDGSKHFLNYEALLRRELAKGKVEDDGRQSLREFRTRAGIDAQEHLIALEKQGWTADDYEVGAKGKAAACLAGRSVAEQPDNTHPVRVPDDGQDDSTDKRVVDAATAVIVQTATGLEKTDTNKTVVEESEEREGAGGTADKEKREMVESMDQDA</sequence>
<evidence type="ECO:0000256" key="8">
    <source>
        <dbReference type="ARBA" id="ARBA00022692"/>
    </source>
</evidence>
<dbReference type="OMA" id="MMANACV"/>
<dbReference type="PROSITE" id="PS50042">
    <property type="entry name" value="CNMP_BINDING_3"/>
    <property type="match status" value="1"/>
</dbReference>
<evidence type="ECO:0000256" key="4">
    <source>
        <dbReference type="ARBA" id="ARBA00007146"/>
    </source>
</evidence>
<evidence type="ECO:0000256" key="14">
    <source>
        <dbReference type="SAM" id="MobiDB-lite"/>
    </source>
</evidence>
<evidence type="ECO:0000256" key="6">
    <source>
        <dbReference type="ARBA" id="ARBA00022473"/>
    </source>
</evidence>
<name>D8LD28_ECTSI</name>
<dbReference type="InterPro" id="IPR014710">
    <property type="entry name" value="RmlC-like_jellyroll"/>
</dbReference>
<dbReference type="Gene3D" id="2.60.120.10">
    <property type="entry name" value="Jelly Rolls"/>
    <property type="match status" value="2"/>
</dbReference>
<evidence type="ECO:0000256" key="12">
    <source>
        <dbReference type="ARBA" id="ARBA00023136"/>
    </source>
</evidence>
<evidence type="ECO:0000256" key="3">
    <source>
        <dbReference type="ARBA" id="ARBA00004435"/>
    </source>
</evidence>
<keyword evidence="10" id="KW-0965">Cell junction</keyword>
<dbReference type="AlphaFoldDB" id="D8LD28"/>
<dbReference type="GO" id="GO:0005923">
    <property type="term" value="C:bicellular tight junction"/>
    <property type="evidence" value="ECO:0007669"/>
    <property type="project" value="UniProtKB-SubCell"/>
</dbReference>
<keyword evidence="9" id="KW-0130">Cell adhesion</keyword>
<dbReference type="InterPro" id="IPR000595">
    <property type="entry name" value="cNMP-bd_dom"/>
</dbReference>
<feature type="region of interest" description="Disordered" evidence="14">
    <location>
        <begin position="511"/>
        <end position="538"/>
    </location>
</feature>
<gene>
    <name evidence="16" type="ORF">Esi_0113_0013</name>
</gene>
<feature type="domain" description="Cyclic nucleotide-binding" evidence="15">
    <location>
        <begin position="139"/>
        <end position="203"/>
    </location>
</feature>
<evidence type="ECO:0000256" key="2">
    <source>
        <dbReference type="ARBA" id="ARBA00004141"/>
    </source>
</evidence>
<dbReference type="PANTHER" id="PTHR12101">
    <property type="entry name" value="POPEYE DOMAIN CONTAINING PROTEIN"/>
    <property type="match status" value="1"/>
</dbReference>
<feature type="region of interest" description="Disordered" evidence="14">
    <location>
        <begin position="551"/>
        <end position="591"/>
    </location>
</feature>
<evidence type="ECO:0000256" key="11">
    <source>
        <dbReference type="ARBA" id="ARBA00022989"/>
    </source>
</evidence>
<keyword evidence="13" id="KW-0325">Glycoprotein</keyword>
<keyword evidence="5" id="KW-0796">Tight junction</keyword>
<reference evidence="16 17" key="1">
    <citation type="journal article" date="2010" name="Nature">
        <title>The Ectocarpus genome and the independent evolution of multicellularity in brown algae.</title>
        <authorList>
            <person name="Cock J.M."/>
            <person name="Sterck L."/>
            <person name="Rouze P."/>
            <person name="Scornet D."/>
            <person name="Allen A.E."/>
            <person name="Amoutzias G."/>
            <person name="Anthouard V."/>
            <person name="Artiguenave F."/>
            <person name="Aury J.M."/>
            <person name="Badger J.H."/>
            <person name="Beszteri B."/>
            <person name="Billiau K."/>
            <person name="Bonnet E."/>
            <person name="Bothwell J.H."/>
            <person name="Bowler C."/>
            <person name="Boyen C."/>
            <person name="Brownlee C."/>
            <person name="Carrano C.J."/>
            <person name="Charrier B."/>
            <person name="Cho G.Y."/>
            <person name="Coelho S.M."/>
            <person name="Collen J."/>
            <person name="Corre E."/>
            <person name="Da Silva C."/>
            <person name="Delage L."/>
            <person name="Delaroque N."/>
            <person name="Dittami S.M."/>
            <person name="Doulbeau S."/>
            <person name="Elias M."/>
            <person name="Farnham G."/>
            <person name="Gachon C.M."/>
            <person name="Gschloessl B."/>
            <person name="Heesch S."/>
            <person name="Jabbari K."/>
            <person name="Jubin C."/>
            <person name="Kawai H."/>
            <person name="Kimura K."/>
            <person name="Kloareg B."/>
            <person name="Kupper F.C."/>
            <person name="Lang D."/>
            <person name="Le Bail A."/>
            <person name="Leblanc C."/>
            <person name="Lerouge P."/>
            <person name="Lohr M."/>
            <person name="Lopez P.J."/>
            <person name="Martens C."/>
            <person name="Maumus F."/>
            <person name="Michel G."/>
            <person name="Miranda-Saavedra D."/>
            <person name="Morales J."/>
            <person name="Moreau H."/>
            <person name="Motomura T."/>
            <person name="Nagasato C."/>
            <person name="Napoli C.A."/>
            <person name="Nelson D.R."/>
            <person name="Nyvall-Collen P."/>
            <person name="Peters A.F."/>
            <person name="Pommier C."/>
            <person name="Potin P."/>
            <person name="Poulain J."/>
            <person name="Quesneville H."/>
            <person name="Read B."/>
            <person name="Rensing S.A."/>
            <person name="Ritter A."/>
            <person name="Rousvoal S."/>
            <person name="Samanta M."/>
            <person name="Samson G."/>
            <person name="Schroeder D.C."/>
            <person name="Segurens B."/>
            <person name="Strittmatter M."/>
            <person name="Tonon T."/>
            <person name="Tregear J.W."/>
            <person name="Valentin K."/>
            <person name="von Dassow P."/>
            <person name="Yamagishi T."/>
            <person name="Van de Peer Y."/>
            <person name="Wincker P."/>
        </authorList>
    </citation>
    <scope>NUCLEOTIDE SEQUENCE [LARGE SCALE GENOMIC DNA]</scope>
    <source>
        <strain evidence="17">Ec32 / CCAP1310/4</strain>
    </source>
</reference>
<dbReference type="GO" id="GO:0030552">
    <property type="term" value="F:cAMP binding"/>
    <property type="evidence" value="ECO:0007669"/>
    <property type="project" value="TreeGrafter"/>
</dbReference>
<evidence type="ECO:0000259" key="15">
    <source>
        <dbReference type="PROSITE" id="PS50042"/>
    </source>
</evidence>
<dbReference type="InterPro" id="IPR006916">
    <property type="entry name" value="POPDC1-3"/>
</dbReference>
<keyword evidence="17" id="KW-1185">Reference proteome</keyword>
<protein>
    <recommendedName>
        <fullName evidence="15">Cyclic nucleotide-binding domain-containing protein</fullName>
    </recommendedName>
</protein>
<accession>D8LD28</accession>
<feature type="compositionally biased region" description="Low complexity" evidence="14">
    <location>
        <begin position="211"/>
        <end position="234"/>
    </location>
</feature>
<dbReference type="PANTHER" id="PTHR12101:SF17">
    <property type="entry name" value="BLOOD VESSEL EPICARDIAL SUBSTANCE"/>
    <property type="match status" value="1"/>
</dbReference>
<keyword evidence="7" id="KW-1003">Cell membrane</keyword>
<evidence type="ECO:0000256" key="13">
    <source>
        <dbReference type="ARBA" id="ARBA00023180"/>
    </source>
</evidence>
<dbReference type="GO" id="GO:0016328">
    <property type="term" value="C:lateral plasma membrane"/>
    <property type="evidence" value="ECO:0007669"/>
    <property type="project" value="UniProtKB-SubCell"/>
</dbReference>
<keyword evidence="6" id="KW-0217">Developmental protein</keyword>
<evidence type="ECO:0000256" key="7">
    <source>
        <dbReference type="ARBA" id="ARBA00022475"/>
    </source>
</evidence>
<evidence type="ECO:0000256" key="9">
    <source>
        <dbReference type="ARBA" id="ARBA00022889"/>
    </source>
</evidence>
<evidence type="ECO:0000256" key="5">
    <source>
        <dbReference type="ARBA" id="ARBA00022427"/>
    </source>
</evidence>
<evidence type="ECO:0000256" key="1">
    <source>
        <dbReference type="ARBA" id="ARBA00004124"/>
    </source>
</evidence>
<keyword evidence="8" id="KW-0812">Transmembrane</keyword>
<feature type="region of interest" description="Disordered" evidence="14">
    <location>
        <begin position="211"/>
        <end position="271"/>
    </location>
</feature>
<dbReference type="EMBL" id="FN649748">
    <property type="protein sequence ID" value="CBN78395.1"/>
    <property type="molecule type" value="Genomic_DNA"/>
</dbReference>
<dbReference type="InterPro" id="IPR055272">
    <property type="entry name" value="POPDC1-3_dom"/>
</dbReference>
<keyword evidence="11" id="KW-1133">Transmembrane helix</keyword>
<evidence type="ECO:0000313" key="16">
    <source>
        <dbReference type="EMBL" id="CBN78395.1"/>
    </source>
</evidence>
<comment type="similarity">
    <text evidence="4">Belongs to the popeye family.</text>
</comment>
<dbReference type="Proteomes" id="UP000002630">
    <property type="component" value="Linkage Group LG23"/>
</dbReference>
<dbReference type="InParanoid" id="D8LD28"/>
<evidence type="ECO:0000256" key="10">
    <source>
        <dbReference type="ARBA" id="ARBA00022949"/>
    </source>
</evidence>
<proteinExistence type="inferred from homology"/>
<feature type="compositionally biased region" description="Acidic residues" evidence="14">
    <location>
        <begin position="237"/>
        <end position="263"/>
    </location>
</feature>
<evidence type="ECO:0000313" key="17">
    <source>
        <dbReference type="Proteomes" id="UP000002630"/>
    </source>
</evidence>
<dbReference type="SUPFAM" id="SSF51206">
    <property type="entry name" value="cAMP-binding domain-like"/>
    <property type="match status" value="1"/>
</dbReference>
<dbReference type="EMBL" id="FN647822">
    <property type="protein sequence ID" value="CBN78395.1"/>
    <property type="molecule type" value="Genomic_DNA"/>
</dbReference>